<reference evidence="2" key="1">
    <citation type="journal article" date="2019" name="Int. J. Syst. Evol. Microbiol.">
        <title>The Global Catalogue of Microorganisms (GCM) 10K type strain sequencing project: providing services to taxonomists for standard genome sequencing and annotation.</title>
        <authorList>
            <consortium name="The Broad Institute Genomics Platform"/>
            <consortium name="The Broad Institute Genome Sequencing Center for Infectious Disease"/>
            <person name="Wu L."/>
            <person name="Ma J."/>
        </authorList>
    </citation>
    <scope>NUCLEOTIDE SEQUENCE [LARGE SCALE GENOMIC DNA]</scope>
    <source>
        <strain evidence="2">CCUG 63287</strain>
    </source>
</reference>
<protein>
    <submittedName>
        <fullName evidence="1">DUF4649 family protein</fullName>
    </submittedName>
</protein>
<comment type="caution">
    <text evidence="1">The sequence shown here is derived from an EMBL/GenBank/DDBJ whole genome shotgun (WGS) entry which is preliminary data.</text>
</comment>
<keyword evidence="2" id="KW-1185">Reference proteome</keyword>
<dbReference type="Gene3D" id="3.30.1490.390">
    <property type="match status" value="1"/>
</dbReference>
<gene>
    <name evidence="1" type="ORF">ACFO26_02095</name>
</gene>
<sequence length="65" mass="7443">MKVTYRYLDGREGSESFESVDEFIMLQNREIPAIDDSAKVVSVEIEGTIYTFTGNIGELFFELNK</sequence>
<dbReference type="RefSeq" id="WP_213536631.1">
    <property type="nucleotide sequence ID" value="NZ_BOVQ01000008.1"/>
</dbReference>
<name>A0ABV9JE77_9LACT</name>
<dbReference type="Proteomes" id="UP001595987">
    <property type="component" value="Unassembled WGS sequence"/>
</dbReference>
<accession>A0ABV9JE77</accession>
<proteinExistence type="predicted"/>
<evidence type="ECO:0000313" key="1">
    <source>
        <dbReference type="EMBL" id="MFC4651694.1"/>
    </source>
</evidence>
<organism evidence="1 2">
    <name type="scientific">Lactococcus nasutitermitis</name>
    <dbReference type="NCBI Taxonomy" id="1652957"/>
    <lineage>
        <taxon>Bacteria</taxon>
        <taxon>Bacillati</taxon>
        <taxon>Bacillota</taxon>
        <taxon>Bacilli</taxon>
        <taxon>Lactobacillales</taxon>
        <taxon>Streptococcaceae</taxon>
        <taxon>Lactococcus</taxon>
    </lineage>
</organism>
<evidence type="ECO:0000313" key="2">
    <source>
        <dbReference type="Proteomes" id="UP001595987"/>
    </source>
</evidence>
<dbReference type="EMBL" id="JBHSGD010000002">
    <property type="protein sequence ID" value="MFC4651694.1"/>
    <property type="molecule type" value="Genomic_DNA"/>
</dbReference>